<evidence type="ECO:0000256" key="1">
    <source>
        <dbReference type="ARBA" id="ARBA00006479"/>
    </source>
</evidence>
<dbReference type="InterPro" id="IPR043129">
    <property type="entry name" value="ATPase_NBD"/>
</dbReference>
<comment type="caution">
    <text evidence="2">The sequence shown here is derived from an EMBL/GenBank/DDBJ whole genome shotgun (WGS) entry which is preliminary data.</text>
</comment>
<dbReference type="Gene3D" id="3.30.420.40">
    <property type="match status" value="2"/>
</dbReference>
<evidence type="ECO:0000313" key="3">
    <source>
        <dbReference type="Proteomes" id="UP000885826"/>
    </source>
</evidence>
<dbReference type="PANTHER" id="PTHR18964:SF149">
    <property type="entry name" value="BIFUNCTIONAL UDP-N-ACETYLGLUCOSAMINE 2-EPIMERASE_N-ACETYLMANNOSAMINE KINASE"/>
    <property type="match status" value="1"/>
</dbReference>
<gene>
    <name evidence="2" type="ORF">ENI34_02315</name>
</gene>
<protein>
    <submittedName>
        <fullName evidence="2">ROK family protein</fullName>
    </submittedName>
</protein>
<dbReference type="PANTHER" id="PTHR18964">
    <property type="entry name" value="ROK (REPRESSOR, ORF, KINASE) FAMILY"/>
    <property type="match status" value="1"/>
</dbReference>
<proteinExistence type="inferred from homology"/>
<dbReference type="SUPFAM" id="SSF53067">
    <property type="entry name" value="Actin-like ATPase domain"/>
    <property type="match status" value="1"/>
</dbReference>
<dbReference type="AlphaFoldDB" id="A0A9C9EL86"/>
<dbReference type="InterPro" id="IPR049874">
    <property type="entry name" value="ROK_cs"/>
</dbReference>
<reference evidence="2" key="1">
    <citation type="journal article" date="2020" name="mSystems">
        <title>Genome- and Community-Level Interaction Insights into Carbon Utilization and Element Cycling Functions of Hydrothermarchaeota in Hydrothermal Sediment.</title>
        <authorList>
            <person name="Zhou Z."/>
            <person name="Liu Y."/>
            <person name="Xu W."/>
            <person name="Pan J."/>
            <person name="Luo Z.H."/>
            <person name="Li M."/>
        </authorList>
    </citation>
    <scope>NUCLEOTIDE SEQUENCE</scope>
    <source>
        <strain evidence="2">HyVt-388</strain>
    </source>
</reference>
<dbReference type="CDD" id="cd24068">
    <property type="entry name" value="ASKHA_NBD_ROK_FnNanK-like"/>
    <property type="match status" value="1"/>
</dbReference>
<name>A0A9C9EL86_UNCW3</name>
<dbReference type="InterPro" id="IPR000600">
    <property type="entry name" value="ROK"/>
</dbReference>
<organism evidence="2 3">
    <name type="scientific">candidate division WOR-3 bacterium</name>
    <dbReference type="NCBI Taxonomy" id="2052148"/>
    <lineage>
        <taxon>Bacteria</taxon>
        <taxon>Bacteria division WOR-3</taxon>
    </lineage>
</organism>
<dbReference type="Proteomes" id="UP000885826">
    <property type="component" value="Unassembled WGS sequence"/>
</dbReference>
<sequence length="309" mass="33400">MSGRYSIGVDIGGTNIKAALVARGKIIKRVKLPTKAQAGFHTSFNQIKSAIRLLDTKVAAIGVGIAGLIEPRKGVVRFSPNLPQWLDIPLSRLLSKEFKARVKILNDADAICLGEWKYGAGRRCDNVFLFTLGTGVGGAAVCEGRPLFGKHGFAGEFGHSVIKFNGRKCKCGNRGCLEAYVGARQIVARAKKLMKKKKSALHKYEKLTPHIIANEAKKGDRVAKEVFSEIAFYIGVGVSNIVALFDPAVIIISGGISRAGRILFEPIKKTVAQRVMGAEYRRYKIVPPELGDDAGILGAVYYAGSNLET</sequence>
<dbReference type="EMBL" id="DRIG01000027">
    <property type="protein sequence ID" value="HEC77960.1"/>
    <property type="molecule type" value="Genomic_DNA"/>
</dbReference>
<accession>A0A9C9EL86</accession>
<comment type="similarity">
    <text evidence="1">Belongs to the ROK (NagC/XylR) family.</text>
</comment>
<dbReference type="PROSITE" id="PS01125">
    <property type="entry name" value="ROK"/>
    <property type="match status" value="1"/>
</dbReference>
<dbReference type="Pfam" id="PF00480">
    <property type="entry name" value="ROK"/>
    <property type="match status" value="1"/>
</dbReference>
<evidence type="ECO:0000313" key="2">
    <source>
        <dbReference type="EMBL" id="HEC77960.1"/>
    </source>
</evidence>